<dbReference type="EMBL" id="CM039432">
    <property type="protein sequence ID" value="KAI4331960.1"/>
    <property type="molecule type" value="Genomic_DNA"/>
</dbReference>
<sequence>MNPCSLLCWEKQQALEVQWRCQKQAESRSVNNNGGLCSYLSPHHLSTSHCFRSGFGDEQLRCTVPLFWEGLVTGCSTTCAVFFFIFSW</sequence>
<proteinExistence type="predicted"/>
<reference evidence="1 2" key="1">
    <citation type="journal article" date="2022" name="DNA Res.">
        <title>Chromosomal-level genome assembly of the orchid tree Bauhinia variegata (Leguminosae; Cercidoideae) supports the allotetraploid origin hypothesis of Bauhinia.</title>
        <authorList>
            <person name="Zhong Y."/>
            <person name="Chen Y."/>
            <person name="Zheng D."/>
            <person name="Pang J."/>
            <person name="Liu Y."/>
            <person name="Luo S."/>
            <person name="Meng S."/>
            <person name="Qian L."/>
            <person name="Wei D."/>
            <person name="Dai S."/>
            <person name="Zhou R."/>
        </authorList>
    </citation>
    <scope>NUCLEOTIDE SEQUENCE [LARGE SCALE GENOMIC DNA]</scope>
    <source>
        <strain evidence="1">BV-YZ2020</strain>
    </source>
</reference>
<organism evidence="1 2">
    <name type="scientific">Bauhinia variegata</name>
    <name type="common">Purple orchid tree</name>
    <name type="synonym">Phanera variegata</name>
    <dbReference type="NCBI Taxonomy" id="167791"/>
    <lineage>
        <taxon>Eukaryota</taxon>
        <taxon>Viridiplantae</taxon>
        <taxon>Streptophyta</taxon>
        <taxon>Embryophyta</taxon>
        <taxon>Tracheophyta</taxon>
        <taxon>Spermatophyta</taxon>
        <taxon>Magnoliopsida</taxon>
        <taxon>eudicotyledons</taxon>
        <taxon>Gunneridae</taxon>
        <taxon>Pentapetalae</taxon>
        <taxon>rosids</taxon>
        <taxon>fabids</taxon>
        <taxon>Fabales</taxon>
        <taxon>Fabaceae</taxon>
        <taxon>Cercidoideae</taxon>
        <taxon>Cercideae</taxon>
        <taxon>Bauhiniinae</taxon>
        <taxon>Bauhinia</taxon>
    </lineage>
</organism>
<evidence type="ECO:0000313" key="1">
    <source>
        <dbReference type="EMBL" id="KAI4331960.1"/>
    </source>
</evidence>
<name>A0ACB9N607_BAUVA</name>
<accession>A0ACB9N607</accession>
<protein>
    <submittedName>
        <fullName evidence="1">Uncharacterized protein</fullName>
    </submittedName>
</protein>
<gene>
    <name evidence="1" type="ORF">L6164_016904</name>
</gene>
<dbReference type="Proteomes" id="UP000828941">
    <property type="component" value="Chromosome 7"/>
</dbReference>
<comment type="caution">
    <text evidence="1">The sequence shown here is derived from an EMBL/GenBank/DDBJ whole genome shotgun (WGS) entry which is preliminary data.</text>
</comment>
<keyword evidence="2" id="KW-1185">Reference proteome</keyword>
<evidence type="ECO:0000313" key="2">
    <source>
        <dbReference type="Proteomes" id="UP000828941"/>
    </source>
</evidence>